<evidence type="ECO:0000256" key="3">
    <source>
        <dbReference type="ARBA" id="ARBA00012584"/>
    </source>
</evidence>
<organism evidence="9 10">
    <name type="scientific">Oceanidesulfovibrio marinus</name>
    <dbReference type="NCBI Taxonomy" id="370038"/>
    <lineage>
        <taxon>Bacteria</taxon>
        <taxon>Pseudomonadati</taxon>
        <taxon>Thermodesulfobacteriota</taxon>
        <taxon>Desulfovibrionia</taxon>
        <taxon>Desulfovibrionales</taxon>
        <taxon>Desulfovibrionaceae</taxon>
        <taxon>Oceanidesulfovibrio</taxon>
    </lineage>
</organism>
<evidence type="ECO:0000256" key="2">
    <source>
        <dbReference type="ARBA" id="ARBA00007663"/>
    </source>
</evidence>
<keyword evidence="4" id="KW-0963">Cytoplasm</keyword>
<comment type="similarity">
    <text evidence="2">Belongs to the SUA5 family.</text>
</comment>
<comment type="catalytic activity">
    <reaction evidence="6">
        <text>L-threonine + hydrogencarbonate + ATP = L-threonylcarbamoyladenylate + diphosphate + H2O</text>
        <dbReference type="Rhea" id="RHEA:36407"/>
        <dbReference type="ChEBI" id="CHEBI:15377"/>
        <dbReference type="ChEBI" id="CHEBI:17544"/>
        <dbReference type="ChEBI" id="CHEBI:30616"/>
        <dbReference type="ChEBI" id="CHEBI:33019"/>
        <dbReference type="ChEBI" id="CHEBI:57926"/>
        <dbReference type="ChEBI" id="CHEBI:73682"/>
        <dbReference type="EC" id="2.7.7.87"/>
    </reaction>
</comment>
<dbReference type="InterPro" id="IPR017945">
    <property type="entry name" value="DHBP_synth_RibB-like_a/b_dom"/>
</dbReference>
<dbReference type="Pfam" id="PF01300">
    <property type="entry name" value="Sua5_yciO_yrdC"/>
    <property type="match status" value="1"/>
</dbReference>
<accession>A0A6P1ZHC2</accession>
<dbReference type="InterPro" id="IPR006070">
    <property type="entry name" value="Sua5-like_dom"/>
</dbReference>
<proteinExistence type="inferred from homology"/>
<dbReference type="InterPro" id="IPR050156">
    <property type="entry name" value="TC-AMP_synthase_SUA5"/>
</dbReference>
<dbReference type="NCBIfam" id="TIGR00057">
    <property type="entry name" value="L-threonylcarbamoyladenylate synthase"/>
    <property type="match status" value="1"/>
</dbReference>
<dbReference type="PROSITE" id="PS51163">
    <property type="entry name" value="YRDC"/>
    <property type="match status" value="1"/>
</dbReference>
<dbReference type="GO" id="GO:0006450">
    <property type="term" value="P:regulation of translational fidelity"/>
    <property type="evidence" value="ECO:0007669"/>
    <property type="project" value="TreeGrafter"/>
</dbReference>
<dbReference type="PANTHER" id="PTHR17490:SF18">
    <property type="entry name" value="THREONYLCARBAMOYL-AMP SYNTHASE"/>
    <property type="match status" value="1"/>
</dbReference>
<feature type="region of interest" description="Disordered" evidence="7">
    <location>
        <begin position="1"/>
        <end position="23"/>
    </location>
</feature>
<protein>
    <recommendedName>
        <fullName evidence="3">L-threonylcarbamoyladenylate synthase</fullName>
        <ecNumber evidence="3">2.7.7.87</ecNumber>
    </recommendedName>
</protein>
<evidence type="ECO:0000313" key="9">
    <source>
        <dbReference type="EMBL" id="TVM34550.1"/>
    </source>
</evidence>
<dbReference type="Gene3D" id="3.90.870.10">
    <property type="entry name" value="DHBP synthase"/>
    <property type="match status" value="1"/>
</dbReference>
<dbReference type="GO" id="GO:0061710">
    <property type="term" value="F:L-threonylcarbamoyladenylate synthase"/>
    <property type="evidence" value="ECO:0007669"/>
    <property type="project" value="UniProtKB-EC"/>
</dbReference>
<dbReference type="EMBL" id="QMIF01000004">
    <property type="protein sequence ID" value="TVM34550.1"/>
    <property type="molecule type" value="Genomic_DNA"/>
</dbReference>
<dbReference type="PANTHER" id="PTHR17490">
    <property type="entry name" value="SUA5"/>
    <property type="match status" value="1"/>
</dbReference>
<sequence>MAARRGCSRGGQRHGRLPGGHGQAGHIYGQNGPYLRSHTGYKNLNLRYLSASLALSFEDAVARLHAGKGLVYPTETFFGLGCKATDHEAVALIAQCKTRPVYKPVPVIAGSVEQLALLTPGFQERPQENAFEAIAAAFWPGPVAVLLPARQELPRPLHGATGHVAARICGHPLARRLCLEAGEPLTATSANQSGEPPAARLDELDPELVRAVGGYIAAEPQPAGGRPSTIVSIEPDGSLRVVREGIVPTLVLEQAGFCIVS</sequence>
<evidence type="ECO:0000256" key="7">
    <source>
        <dbReference type="SAM" id="MobiDB-lite"/>
    </source>
</evidence>
<evidence type="ECO:0000256" key="5">
    <source>
        <dbReference type="ARBA" id="ARBA00022679"/>
    </source>
</evidence>
<dbReference type="SUPFAM" id="SSF55821">
    <property type="entry name" value="YrdC/RibB"/>
    <property type="match status" value="1"/>
</dbReference>
<name>A0A6P1ZHC2_9BACT</name>
<dbReference type="GO" id="GO:0000049">
    <property type="term" value="F:tRNA binding"/>
    <property type="evidence" value="ECO:0007669"/>
    <property type="project" value="TreeGrafter"/>
</dbReference>
<comment type="caution">
    <text evidence="9">The sequence shown here is derived from an EMBL/GenBank/DDBJ whole genome shotgun (WGS) entry which is preliminary data.</text>
</comment>
<gene>
    <name evidence="9" type="ORF">DQK91_08225</name>
</gene>
<dbReference type="GO" id="GO:0003725">
    <property type="term" value="F:double-stranded RNA binding"/>
    <property type="evidence" value="ECO:0007669"/>
    <property type="project" value="InterPro"/>
</dbReference>
<reference evidence="9 10" key="1">
    <citation type="submission" date="2018-06" db="EMBL/GenBank/DDBJ databases">
        <title>Complete genome of Desulfovibrio marinus P48SEP.</title>
        <authorList>
            <person name="Crispim J.S."/>
            <person name="Vidigal P.M.P."/>
            <person name="Silva L.C.F."/>
            <person name="Araujo L.C."/>
            <person name="Laguardia C.N."/>
            <person name="Dias R.S."/>
            <person name="Sousa M.P."/>
            <person name="Paula S.O."/>
            <person name="Silva C."/>
        </authorList>
    </citation>
    <scope>NUCLEOTIDE SEQUENCE [LARGE SCALE GENOMIC DNA]</scope>
    <source>
        <strain evidence="9 10">P48SEP</strain>
    </source>
</reference>
<dbReference type="AlphaFoldDB" id="A0A6P1ZHC2"/>
<dbReference type="EC" id="2.7.7.87" evidence="3"/>
<feature type="domain" description="YrdC-like" evidence="8">
    <location>
        <begin position="54"/>
        <end position="247"/>
    </location>
</feature>
<evidence type="ECO:0000256" key="1">
    <source>
        <dbReference type="ARBA" id="ARBA00004496"/>
    </source>
</evidence>
<evidence type="ECO:0000259" key="8">
    <source>
        <dbReference type="PROSITE" id="PS51163"/>
    </source>
</evidence>
<evidence type="ECO:0000256" key="6">
    <source>
        <dbReference type="ARBA" id="ARBA00048366"/>
    </source>
</evidence>
<comment type="subcellular location">
    <subcellularLocation>
        <location evidence="1">Cytoplasm</location>
    </subcellularLocation>
</comment>
<dbReference type="GO" id="GO:0005737">
    <property type="term" value="C:cytoplasm"/>
    <property type="evidence" value="ECO:0007669"/>
    <property type="project" value="UniProtKB-SubCell"/>
</dbReference>
<evidence type="ECO:0000313" key="10">
    <source>
        <dbReference type="Proteomes" id="UP000434052"/>
    </source>
</evidence>
<evidence type="ECO:0000256" key="4">
    <source>
        <dbReference type="ARBA" id="ARBA00022490"/>
    </source>
</evidence>
<keyword evidence="5" id="KW-0808">Transferase</keyword>
<dbReference type="OrthoDB" id="9814580at2"/>
<dbReference type="Proteomes" id="UP000434052">
    <property type="component" value="Unassembled WGS sequence"/>
</dbReference>